<reference evidence="1" key="2">
    <citation type="journal article" date="2015" name="Fish Shellfish Immunol.">
        <title>Early steps in the European eel (Anguilla anguilla)-Vibrio vulnificus interaction in the gills: Role of the RtxA13 toxin.</title>
        <authorList>
            <person name="Callol A."/>
            <person name="Pajuelo D."/>
            <person name="Ebbesson L."/>
            <person name="Teles M."/>
            <person name="MacKenzie S."/>
            <person name="Amaro C."/>
        </authorList>
    </citation>
    <scope>NUCLEOTIDE SEQUENCE</scope>
</reference>
<accession>A0A0E9U765</accession>
<dbReference type="EMBL" id="GBXM01047572">
    <property type="protein sequence ID" value="JAH61005.1"/>
    <property type="molecule type" value="Transcribed_RNA"/>
</dbReference>
<protein>
    <submittedName>
        <fullName evidence="1">Uncharacterized protein</fullName>
    </submittedName>
</protein>
<name>A0A0E9U765_ANGAN</name>
<proteinExistence type="predicted"/>
<evidence type="ECO:0000313" key="1">
    <source>
        <dbReference type="EMBL" id="JAH61005.1"/>
    </source>
</evidence>
<organism evidence="1">
    <name type="scientific">Anguilla anguilla</name>
    <name type="common">European freshwater eel</name>
    <name type="synonym">Muraena anguilla</name>
    <dbReference type="NCBI Taxonomy" id="7936"/>
    <lineage>
        <taxon>Eukaryota</taxon>
        <taxon>Metazoa</taxon>
        <taxon>Chordata</taxon>
        <taxon>Craniata</taxon>
        <taxon>Vertebrata</taxon>
        <taxon>Euteleostomi</taxon>
        <taxon>Actinopterygii</taxon>
        <taxon>Neopterygii</taxon>
        <taxon>Teleostei</taxon>
        <taxon>Anguilliformes</taxon>
        <taxon>Anguillidae</taxon>
        <taxon>Anguilla</taxon>
    </lineage>
</organism>
<sequence length="12" mass="1520">MCYLFMYLCIYG</sequence>
<reference evidence="1" key="1">
    <citation type="submission" date="2014-11" db="EMBL/GenBank/DDBJ databases">
        <authorList>
            <person name="Amaro Gonzalez C."/>
        </authorList>
    </citation>
    <scope>NUCLEOTIDE SEQUENCE</scope>
</reference>